<evidence type="ECO:0000313" key="2">
    <source>
        <dbReference type="Proteomes" id="UP000276133"/>
    </source>
</evidence>
<gene>
    <name evidence="1" type="ORF">BpHYR1_016139</name>
</gene>
<organism evidence="1 2">
    <name type="scientific">Brachionus plicatilis</name>
    <name type="common">Marine rotifer</name>
    <name type="synonym">Brachionus muelleri</name>
    <dbReference type="NCBI Taxonomy" id="10195"/>
    <lineage>
        <taxon>Eukaryota</taxon>
        <taxon>Metazoa</taxon>
        <taxon>Spiralia</taxon>
        <taxon>Gnathifera</taxon>
        <taxon>Rotifera</taxon>
        <taxon>Eurotatoria</taxon>
        <taxon>Monogononta</taxon>
        <taxon>Pseudotrocha</taxon>
        <taxon>Ploima</taxon>
        <taxon>Brachionidae</taxon>
        <taxon>Brachionus</taxon>
    </lineage>
</organism>
<accession>A0A3M7RQ96</accession>
<comment type="caution">
    <text evidence="1">The sequence shown here is derived from an EMBL/GenBank/DDBJ whole genome shotgun (WGS) entry which is preliminary data.</text>
</comment>
<proteinExistence type="predicted"/>
<dbReference type="AlphaFoldDB" id="A0A3M7RQ96"/>
<reference evidence="1 2" key="1">
    <citation type="journal article" date="2018" name="Sci. Rep.">
        <title>Genomic signatures of local adaptation to the degree of environmental predictability in rotifers.</title>
        <authorList>
            <person name="Franch-Gras L."/>
            <person name="Hahn C."/>
            <person name="Garcia-Roger E.M."/>
            <person name="Carmona M.J."/>
            <person name="Serra M."/>
            <person name="Gomez A."/>
        </authorList>
    </citation>
    <scope>NUCLEOTIDE SEQUENCE [LARGE SCALE GENOMIC DNA]</scope>
    <source>
        <strain evidence="1">HYR1</strain>
    </source>
</reference>
<name>A0A3M7RQ96_BRAPC</name>
<dbReference type="EMBL" id="REGN01002873">
    <property type="protein sequence ID" value="RNA25711.1"/>
    <property type="molecule type" value="Genomic_DNA"/>
</dbReference>
<dbReference type="Proteomes" id="UP000276133">
    <property type="component" value="Unassembled WGS sequence"/>
</dbReference>
<keyword evidence="2" id="KW-1185">Reference proteome</keyword>
<protein>
    <submittedName>
        <fullName evidence="1">Uncharacterized protein</fullName>
    </submittedName>
</protein>
<evidence type="ECO:0000313" key="1">
    <source>
        <dbReference type="EMBL" id="RNA25711.1"/>
    </source>
</evidence>
<sequence>MIPHYFFSVFTEQRIDSQTYPTNRIRLALETKILNGRPRVSVFSIVDGALRELVVDCFILDDIIAALLQFSLPIW</sequence>